<dbReference type="STRING" id="415015.SAMN05660462_00702"/>
<organism evidence="2 3">
    <name type="scientific">Proteiniborus ethanoligenes</name>
    <dbReference type="NCBI Taxonomy" id="415015"/>
    <lineage>
        <taxon>Bacteria</taxon>
        <taxon>Bacillati</taxon>
        <taxon>Bacillota</taxon>
        <taxon>Clostridia</taxon>
        <taxon>Eubacteriales</taxon>
        <taxon>Proteiniborus</taxon>
    </lineage>
</organism>
<evidence type="ECO:0000313" key="3">
    <source>
        <dbReference type="Proteomes" id="UP000198625"/>
    </source>
</evidence>
<dbReference type="Pfam" id="PF12673">
    <property type="entry name" value="SipL"/>
    <property type="match status" value="3"/>
</dbReference>
<dbReference type="InterPro" id="IPR036779">
    <property type="entry name" value="LysM_dom_sf"/>
</dbReference>
<dbReference type="RefSeq" id="WP_091727293.1">
    <property type="nucleotide sequence ID" value="NZ_FNQE01000005.1"/>
</dbReference>
<protein>
    <submittedName>
        <fullName evidence="2">LysM domain-containing protein</fullName>
    </submittedName>
</protein>
<dbReference type="Pfam" id="PF01476">
    <property type="entry name" value="LysM"/>
    <property type="match status" value="1"/>
</dbReference>
<reference evidence="2 3" key="1">
    <citation type="submission" date="2016-10" db="EMBL/GenBank/DDBJ databases">
        <authorList>
            <person name="de Groot N.N."/>
        </authorList>
    </citation>
    <scope>NUCLEOTIDE SEQUENCE [LARGE SCALE GENOMIC DNA]</scope>
    <source>
        <strain evidence="2 3">DSM 21650</strain>
    </source>
</reference>
<keyword evidence="3" id="KW-1185">Reference proteome</keyword>
<dbReference type="CDD" id="cd00118">
    <property type="entry name" value="LysM"/>
    <property type="match status" value="1"/>
</dbReference>
<dbReference type="PANTHER" id="PTHR33734">
    <property type="entry name" value="LYSM DOMAIN-CONTAINING GPI-ANCHORED PROTEIN 2"/>
    <property type="match status" value="1"/>
</dbReference>
<dbReference type="SUPFAM" id="SSF54106">
    <property type="entry name" value="LysM domain"/>
    <property type="match status" value="1"/>
</dbReference>
<proteinExistence type="predicted"/>
<gene>
    <name evidence="2" type="ORF">SAMN05660462_00702</name>
</gene>
<accession>A0A1H3M1S8</accession>
<evidence type="ECO:0000259" key="1">
    <source>
        <dbReference type="PROSITE" id="PS51782"/>
    </source>
</evidence>
<dbReference type="PROSITE" id="PS51782">
    <property type="entry name" value="LYSM"/>
    <property type="match status" value="1"/>
</dbReference>
<dbReference type="SMART" id="SM00257">
    <property type="entry name" value="LysM"/>
    <property type="match status" value="1"/>
</dbReference>
<dbReference type="OrthoDB" id="9779340at2"/>
<dbReference type="EMBL" id="FNQE01000005">
    <property type="protein sequence ID" value="SDY70661.1"/>
    <property type="molecule type" value="Genomic_DNA"/>
</dbReference>
<dbReference type="Proteomes" id="UP000198625">
    <property type="component" value="Unassembled WGS sequence"/>
</dbReference>
<sequence length="521" mass="58633">MAVELIKDLLKIDQVVGKDEIQALVEGEITAPETKPKIKKVLKIDGEVDVTSTKVVKGKIIVSGIVKFNVLYSTDDELQSVHSLEADTDFREEIEMELAEEGAQAEVKARVEHIDIDEVRDSSISIKTVISIIGKATLDNTIDIIKDIKGSEGIQLLKENIKYNDILGINTSSTLVKEAFEVEEGTPDIVDILRVDTKVYEKETKVVEDKVIVAGVVACSIMYFGDDEESKVNYVNHEIAFTHFVEVPGAQKDMNCSLILNSHDTSYEVKEDINGNLRIIDIESTVKVNAKVYKQIEKEITVDTYSTNKILQIKKQEVVVSESAGQSSSKETIKGVLDEGKEIIKKIYNVNGRPIITDYKVMEGKVIIEGLLEIDMLYLAEANEEIKDTRHQIPFKTYVDIEQINDELDIEVQNILEDISYKKINSHEVEIEASINNYVSVNRIKKINIVTEAIDTGETLDKFSRPSITIYIVQKDDTLWDIAKRYNTTVEDMIKANEIVSPENIMPGEKIIIEKNVSFEL</sequence>
<dbReference type="InterPro" id="IPR018392">
    <property type="entry name" value="LysM"/>
</dbReference>
<dbReference type="Gene3D" id="3.10.350.10">
    <property type="entry name" value="LysM domain"/>
    <property type="match status" value="1"/>
</dbReference>
<dbReference type="AlphaFoldDB" id="A0A1H3M1S8"/>
<dbReference type="PANTHER" id="PTHR33734:SF22">
    <property type="entry name" value="MEMBRANE-BOUND LYTIC MUREIN TRANSGLYCOSYLASE D"/>
    <property type="match status" value="1"/>
</dbReference>
<feature type="domain" description="LysM" evidence="1">
    <location>
        <begin position="469"/>
        <end position="513"/>
    </location>
</feature>
<evidence type="ECO:0000313" key="2">
    <source>
        <dbReference type="EMBL" id="SDY70661.1"/>
    </source>
</evidence>
<name>A0A1H3M1S8_9FIRM</name>
<dbReference type="InterPro" id="IPR024300">
    <property type="entry name" value="SipL_SPOCS_dom"/>
</dbReference>
<dbReference type="GO" id="GO:0008932">
    <property type="term" value="F:lytic endotransglycosylase activity"/>
    <property type="evidence" value="ECO:0007669"/>
    <property type="project" value="TreeGrafter"/>
</dbReference>